<reference evidence="3 4" key="1">
    <citation type="journal article" date="2018" name="Genome Announc.">
        <title>Ignatzschineria cameli sp. nov., isolated from necrotic foot tissue of dromedaries (Camelus dromedarius) and associated maggots (Wohlfahrtia species) in Dubai.</title>
        <authorList>
            <person name="Tsang C.C."/>
            <person name="Tang J.Y."/>
            <person name="Fong J.Y."/>
            <person name="Kinne J."/>
            <person name="Lee H.H."/>
            <person name="Joseph M."/>
            <person name="Jose S."/>
            <person name="Schuster R.K."/>
            <person name="Tang Y."/>
            <person name="Sivakumar S."/>
            <person name="Chen J.H."/>
            <person name="Teng J.L."/>
            <person name="Lau S.K."/>
            <person name="Wernery U."/>
            <person name="Woo P.C."/>
        </authorList>
    </citation>
    <scope>NUCLEOTIDE SEQUENCE [LARGE SCALE GENOMIC DNA]</scope>
    <source>
        <strain evidence="3 4">KCTC 22643</strain>
    </source>
</reference>
<comment type="catalytic activity">
    <reaction evidence="1">
        <text>AMP + H2O = D-ribose 5-phosphate + adenine</text>
        <dbReference type="Rhea" id="RHEA:20129"/>
        <dbReference type="ChEBI" id="CHEBI:15377"/>
        <dbReference type="ChEBI" id="CHEBI:16708"/>
        <dbReference type="ChEBI" id="CHEBI:78346"/>
        <dbReference type="ChEBI" id="CHEBI:456215"/>
        <dbReference type="EC" id="3.2.2.4"/>
    </reaction>
</comment>
<evidence type="ECO:0000256" key="2">
    <source>
        <dbReference type="RuleBase" id="RU363015"/>
    </source>
</evidence>
<dbReference type="Gene3D" id="3.40.50.450">
    <property type="match status" value="1"/>
</dbReference>
<evidence type="ECO:0000256" key="1">
    <source>
        <dbReference type="ARBA" id="ARBA00000274"/>
    </source>
</evidence>
<dbReference type="SUPFAM" id="SSF102405">
    <property type="entry name" value="MCP/YpsA-like"/>
    <property type="match status" value="1"/>
</dbReference>
<dbReference type="RefSeq" id="WP_109236615.1">
    <property type="nucleotide sequence ID" value="NZ_BMXZ01000003.1"/>
</dbReference>
<dbReference type="EMBL" id="QEWR01000004">
    <property type="protein sequence ID" value="PWD82668.1"/>
    <property type="molecule type" value="Genomic_DNA"/>
</dbReference>
<organism evidence="3 4">
    <name type="scientific">Ignatzschineria indica</name>
    <dbReference type="NCBI Taxonomy" id="472583"/>
    <lineage>
        <taxon>Bacteria</taxon>
        <taxon>Pseudomonadati</taxon>
        <taxon>Pseudomonadota</taxon>
        <taxon>Gammaproteobacteria</taxon>
        <taxon>Cardiobacteriales</taxon>
        <taxon>Ignatzschineriaceae</taxon>
        <taxon>Ignatzschineria</taxon>
    </lineage>
</organism>
<evidence type="ECO:0000313" key="4">
    <source>
        <dbReference type="Proteomes" id="UP000244948"/>
    </source>
</evidence>
<keyword evidence="4" id="KW-1185">Reference proteome</keyword>
<dbReference type="Proteomes" id="UP000244948">
    <property type="component" value="Unassembled WGS sequence"/>
</dbReference>
<dbReference type="AlphaFoldDB" id="A0A2U2AJ19"/>
<keyword evidence="2" id="KW-0378">Hydrolase</keyword>
<dbReference type="InterPro" id="IPR052341">
    <property type="entry name" value="LOG_family_nucleotidases"/>
</dbReference>
<sequence length="240" mass="26541">MSREITDLVAVNEDSTLKAASRGARRIPIYDIPIVKAELERADEVLGLRNLEPAVSLFGSARLTKDDRSYQLAFEIAKALSERGVSIITGGGPGVMEAGNRGCQAGKLGTSIGLNIKLPREQSPNIYQDLSLHFDHFLTRKTVFLAYSEAFICVPGGFGTLDELMEALTLMQTKKMIEKPIILVDRQFWQPLLNWFGNELLSQEMIIAKDLDRVTLVDSVEEVLAALAPIYKDLSSEEAK</sequence>
<dbReference type="InterPro" id="IPR005269">
    <property type="entry name" value="LOG"/>
</dbReference>
<proteinExistence type="inferred from homology"/>
<accession>A0A2U2AJ19</accession>
<dbReference type="InterPro" id="IPR031100">
    <property type="entry name" value="LOG_fam"/>
</dbReference>
<comment type="caution">
    <text evidence="3">The sequence shown here is derived from an EMBL/GenBank/DDBJ whole genome shotgun (WGS) entry which is preliminary data.</text>
</comment>
<dbReference type="Pfam" id="PF03641">
    <property type="entry name" value="Lysine_decarbox"/>
    <property type="match status" value="1"/>
</dbReference>
<dbReference type="PANTHER" id="PTHR43393">
    <property type="entry name" value="CYTOKININ RIBOSIDE 5'-MONOPHOSPHATE PHOSPHORIBOHYDROLASE"/>
    <property type="match status" value="1"/>
</dbReference>
<evidence type="ECO:0000313" key="3">
    <source>
        <dbReference type="EMBL" id="PWD82668.1"/>
    </source>
</evidence>
<keyword evidence="2" id="KW-0203">Cytokinin biosynthesis</keyword>
<name>A0A2U2AJ19_9GAMM</name>
<dbReference type="GO" id="GO:0009691">
    <property type="term" value="P:cytokinin biosynthetic process"/>
    <property type="evidence" value="ECO:0007669"/>
    <property type="project" value="UniProtKB-UniRule"/>
</dbReference>
<dbReference type="GO" id="GO:0005829">
    <property type="term" value="C:cytosol"/>
    <property type="evidence" value="ECO:0007669"/>
    <property type="project" value="TreeGrafter"/>
</dbReference>
<protein>
    <recommendedName>
        <fullName evidence="2">Cytokinin riboside 5'-monophosphate phosphoribohydrolase</fullName>
        <ecNumber evidence="2">3.2.2.n1</ecNumber>
    </recommendedName>
</protein>
<dbReference type="NCBIfam" id="TIGR00730">
    <property type="entry name" value="Rossman fold protein, TIGR00730 family"/>
    <property type="match status" value="1"/>
</dbReference>
<gene>
    <name evidence="3" type="ORF">DC082_08585</name>
</gene>
<dbReference type="GO" id="GO:0008714">
    <property type="term" value="F:AMP nucleosidase activity"/>
    <property type="evidence" value="ECO:0007669"/>
    <property type="project" value="UniProtKB-EC"/>
</dbReference>
<comment type="similarity">
    <text evidence="2">Belongs to the LOG family.</text>
</comment>
<dbReference type="PANTHER" id="PTHR43393:SF3">
    <property type="entry name" value="LYSINE DECARBOXYLASE-LIKE PROTEIN"/>
    <property type="match status" value="1"/>
</dbReference>
<dbReference type="EC" id="3.2.2.n1" evidence="2"/>